<proteinExistence type="predicted"/>
<evidence type="ECO:0000256" key="1">
    <source>
        <dbReference type="SAM" id="Phobius"/>
    </source>
</evidence>
<dbReference type="Proteomes" id="UP000053660">
    <property type="component" value="Unassembled WGS sequence"/>
</dbReference>
<keyword evidence="1" id="KW-0472">Membrane</keyword>
<protein>
    <submittedName>
        <fullName evidence="2">Uncharacterized protein</fullName>
    </submittedName>
</protein>
<dbReference type="AlphaFoldDB" id="A0A0B1TK95"/>
<keyword evidence="1" id="KW-1133">Transmembrane helix</keyword>
<keyword evidence="1" id="KW-0812">Transmembrane</keyword>
<name>A0A0B1TK95_OESDE</name>
<evidence type="ECO:0000313" key="2">
    <source>
        <dbReference type="EMBL" id="KHJ95845.1"/>
    </source>
</evidence>
<sequence length="161" mass="18548">MTAILMYSGVAVLIVQGLRHPKVGGIERKIPFGKKHFQNIIYWTLIPFIVLCSTVAFIGFIALAYFYDCNPIETGEISETDHLTILFARDMLQNTKVAKKCSKEHSKGYTKDMDKENLPRLAILNHFRAYSWPLWIICVVHYVSYIVDVIERNEQHGSRDI</sequence>
<keyword evidence="3" id="KW-1185">Reference proteome</keyword>
<organism evidence="2 3">
    <name type="scientific">Oesophagostomum dentatum</name>
    <name type="common">Nodular worm</name>
    <dbReference type="NCBI Taxonomy" id="61180"/>
    <lineage>
        <taxon>Eukaryota</taxon>
        <taxon>Metazoa</taxon>
        <taxon>Ecdysozoa</taxon>
        <taxon>Nematoda</taxon>
        <taxon>Chromadorea</taxon>
        <taxon>Rhabditida</taxon>
        <taxon>Rhabditina</taxon>
        <taxon>Rhabditomorpha</taxon>
        <taxon>Strongyloidea</taxon>
        <taxon>Strongylidae</taxon>
        <taxon>Oesophagostomum</taxon>
    </lineage>
</organism>
<evidence type="ECO:0000313" key="3">
    <source>
        <dbReference type="Proteomes" id="UP000053660"/>
    </source>
</evidence>
<accession>A0A0B1TK95</accession>
<reference evidence="2 3" key="1">
    <citation type="submission" date="2014-03" db="EMBL/GenBank/DDBJ databases">
        <title>Draft genome of the hookworm Oesophagostomum dentatum.</title>
        <authorList>
            <person name="Mitreva M."/>
        </authorList>
    </citation>
    <scope>NUCLEOTIDE SEQUENCE [LARGE SCALE GENOMIC DNA]</scope>
    <source>
        <strain evidence="2 3">OD-Hann</strain>
    </source>
</reference>
<dbReference type="OrthoDB" id="6132759at2759"/>
<gene>
    <name evidence="2" type="ORF">OESDEN_04203</name>
</gene>
<dbReference type="EMBL" id="KN549829">
    <property type="protein sequence ID" value="KHJ95845.1"/>
    <property type="molecule type" value="Genomic_DNA"/>
</dbReference>
<feature type="transmembrane region" description="Helical" evidence="1">
    <location>
        <begin position="41"/>
        <end position="67"/>
    </location>
</feature>